<comment type="caution">
    <text evidence="3">The sequence shown here is derived from an EMBL/GenBank/DDBJ whole genome shotgun (WGS) entry which is preliminary data.</text>
</comment>
<organism evidence="3 4">
    <name type="scientific">Nocardiopsis codii</name>
    <dbReference type="NCBI Taxonomy" id="3065942"/>
    <lineage>
        <taxon>Bacteria</taxon>
        <taxon>Bacillati</taxon>
        <taxon>Actinomycetota</taxon>
        <taxon>Actinomycetes</taxon>
        <taxon>Streptosporangiales</taxon>
        <taxon>Nocardiopsidaceae</taxon>
        <taxon>Nocardiopsis</taxon>
    </lineage>
</organism>
<proteinExistence type="predicted"/>
<dbReference type="EC" id="3.4.-.-" evidence="3"/>
<dbReference type="Proteomes" id="UP001356095">
    <property type="component" value="Unassembled WGS sequence"/>
</dbReference>
<keyword evidence="3" id="KW-0645">Protease</keyword>
<keyword evidence="3" id="KW-0378">Hydrolase</keyword>
<dbReference type="InterPro" id="IPR003675">
    <property type="entry name" value="Rce1/LyrA-like_dom"/>
</dbReference>
<keyword evidence="3" id="KW-0482">Metalloprotease</keyword>
<keyword evidence="1" id="KW-1133">Transmembrane helix</keyword>
<keyword evidence="4" id="KW-1185">Reference proteome</keyword>
<feature type="transmembrane region" description="Helical" evidence="1">
    <location>
        <begin position="290"/>
        <end position="309"/>
    </location>
</feature>
<evidence type="ECO:0000313" key="4">
    <source>
        <dbReference type="Proteomes" id="UP001356095"/>
    </source>
</evidence>
<evidence type="ECO:0000256" key="1">
    <source>
        <dbReference type="SAM" id="Phobius"/>
    </source>
</evidence>
<gene>
    <name evidence="3" type="ORF">Q8791_01905</name>
</gene>
<feature type="transmembrane region" description="Helical" evidence="1">
    <location>
        <begin position="84"/>
        <end position="105"/>
    </location>
</feature>
<dbReference type="Pfam" id="PF02517">
    <property type="entry name" value="Rce1-like"/>
    <property type="match status" value="1"/>
</dbReference>
<feature type="transmembrane region" description="Helical" evidence="1">
    <location>
        <begin position="164"/>
        <end position="182"/>
    </location>
</feature>
<sequence length="310" mass="33973">MVRRWGLTWWSALAVLLVAVPMITHPALRSDVLGDSAVLLLVSWAPMLLGGILAWVLVRWFGAREELDRRVAAAMVGHPLNRELVWLAVCLGGFVLTMVLLSMIFGMYEAAIGADLAMSASLVSRLLFLFTLPLLVMDRSGVTIDGKGTAMPSVALKVTEPWRWLGLAPVAVVLGLMAYLLIPRTGLPEASFPLFGFVLAFAVVAVCEEIFFRGMVQTRLEILMGRWGGILATSVVFALTYAVIQPYDAVSQLTGVDIVYDTGLALLTYASAGLLYGYLWACFRNTWINVFIRIGMFVMIMPPDLRIGIT</sequence>
<evidence type="ECO:0000313" key="3">
    <source>
        <dbReference type="EMBL" id="MEE2035974.1"/>
    </source>
</evidence>
<feature type="transmembrane region" description="Helical" evidence="1">
    <location>
        <begin position="117"/>
        <end position="137"/>
    </location>
</feature>
<dbReference type="RefSeq" id="WP_330089809.1">
    <property type="nucleotide sequence ID" value="NZ_JAUZMY010000002.1"/>
</dbReference>
<feature type="domain" description="CAAX prenyl protease 2/Lysostaphin resistance protein A-like" evidence="2">
    <location>
        <begin position="192"/>
        <end position="294"/>
    </location>
</feature>
<evidence type="ECO:0000259" key="2">
    <source>
        <dbReference type="Pfam" id="PF02517"/>
    </source>
</evidence>
<keyword evidence="1" id="KW-0472">Membrane</keyword>
<accession>A0ABU7K140</accession>
<feature type="transmembrane region" description="Helical" evidence="1">
    <location>
        <begin position="264"/>
        <end position="283"/>
    </location>
</feature>
<name>A0ABU7K140_9ACTN</name>
<keyword evidence="1" id="KW-0812">Transmembrane</keyword>
<dbReference type="EMBL" id="JAUZMY010000002">
    <property type="protein sequence ID" value="MEE2035974.1"/>
    <property type="molecule type" value="Genomic_DNA"/>
</dbReference>
<feature type="transmembrane region" description="Helical" evidence="1">
    <location>
        <begin position="194"/>
        <end position="212"/>
    </location>
</feature>
<feature type="transmembrane region" description="Helical" evidence="1">
    <location>
        <begin position="39"/>
        <end position="63"/>
    </location>
</feature>
<protein>
    <submittedName>
        <fullName evidence="3">CPBP family intramembrane metalloprotease</fullName>
        <ecNumber evidence="3">3.4.-.-</ecNumber>
    </submittedName>
</protein>
<feature type="transmembrane region" description="Helical" evidence="1">
    <location>
        <begin position="224"/>
        <end position="244"/>
    </location>
</feature>
<dbReference type="GO" id="GO:0008237">
    <property type="term" value="F:metallopeptidase activity"/>
    <property type="evidence" value="ECO:0007669"/>
    <property type="project" value="UniProtKB-KW"/>
</dbReference>
<reference evidence="3 4" key="1">
    <citation type="submission" date="2023-08" db="EMBL/GenBank/DDBJ databases">
        <authorList>
            <person name="Girao M."/>
            <person name="Carvalho M.F."/>
        </authorList>
    </citation>
    <scope>NUCLEOTIDE SEQUENCE [LARGE SCALE GENOMIC DNA]</scope>
    <source>
        <strain evidence="3 4">CT-R113</strain>
    </source>
</reference>